<evidence type="ECO:0000256" key="4">
    <source>
        <dbReference type="ARBA" id="ARBA00010662"/>
    </source>
</evidence>
<dbReference type="GO" id="GO:0006098">
    <property type="term" value="P:pentose-phosphate shunt"/>
    <property type="evidence" value="ECO:0007669"/>
    <property type="project" value="UniProtKB-UniPathway"/>
</dbReference>
<comment type="function">
    <text evidence="2 7">Hydrolysis of 6-phosphogluconolactone to 6-phosphogluconate.</text>
</comment>
<dbReference type="Gene3D" id="3.40.50.1360">
    <property type="match status" value="1"/>
</dbReference>
<proteinExistence type="inferred from homology"/>
<dbReference type="AlphaFoldDB" id="A0A1Y2SUE6"/>
<comment type="similarity">
    <text evidence="4 7">Belongs to the glucosamine/galactosamine-6-phosphate isomerase family. 6-phosphogluconolactonase subfamily.</text>
</comment>
<dbReference type="EC" id="3.1.1.31" evidence="5 7"/>
<dbReference type="GO" id="GO:0017057">
    <property type="term" value="F:6-phosphogluconolactonase activity"/>
    <property type="evidence" value="ECO:0007669"/>
    <property type="project" value="UniProtKB-UniRule"/>
</dbReference>
<dbReference type="STRING" id="1160091.B9T39_02890"/>
<evidence type="ECO:0000256" key="1">
    <source>
        <dbReference type="ARBA" id="ARBA00000832"/>
    </source>
</evidence>
<dbReference type="SUPFAM" id="SSF100950">
    <property type="entry name" value="NagB/RpiA/CoA transferase-like"/>
    <property type="match status" value="1"/>
</dbReference>
<dbReference type="Pfam" id="PF01182">
    <property type="entry name" value="Glucosamine_iso"/>
    <property type="match status" value="1"/>
</dbReference>
<evidence type="ECO:0000256" key="5">
    <source>
        <dbReference type="ARBA" id="ARBA00013198"/>
    </source>
</evidence>
<dbReference type="RefSeq" id="WP_086106324.1">
    <property type="nucleotide sequence ID" value="NZ_NEKB01000007.1"/>
</dbReference>
<dbReference type="GO" id="GO:0006044">
    <property type="term" value="P:N-acetylglucosamine metabolic process"/>
    <property type="evidence" value="ECO:0007669"/>
    <property type="project" value="InterPro"/>
</dbReference>
<comment type="caution">
    <text evidence="9">The sequence shown here is derived from an EMBL/GenBank/DDBJ whole genome shotgun (WGS) entry which is preliminary data.</text>
</comment>
<dbReference type="PROSITE" id="PS01161">
    <property type="entry name" value="GLC_GALNAC_ISOMERASE"/>
    <property type="match status" value="1"/>
</dbReference>
<evidence type="ECO:0000313" key="9">
    <source>
        <dbReference type="EMBL" id="OTA29565.1"/>
    </source>
</evidence>
<dbReference type="NCBIfam" id="TIGR01198">
    <property type="entry name" value="pgl"/>
    <property type="match status" value="1"/>
</dbReference>
<feature type="domain" description="Glucosamine/galactosamine-6-phosphate isomerase" evidence="8">
    <location>
        <begin position="13"/>
        <end position="254"/>
    </location>
</feature>
<comment type="pathway">
    <text evidence="3 7">Carbohydrate degradation; pentose phosphate pathway; D-ribulose 5-phosphate from D-glucose 6-phosphate (oxidative stage): step 2/3.</text>
</comment>
<dbReference type="CDD" id="cd01400">
    <property type="entry name" value="6PGL"/>
    <property type="match status" value="1"/>
</dbReference>
<dbReference type="UniPathway" id="UPA00115">
    <property type="reaction ID" value="UER00409"/>
</dbReference>
<dbReference type="GO" id="GO:0004342">
    <property type="term" value="F:glucosamine-6-phosphate deaminase activity"/>
    <property type="evidence" value="ECO:0007669"/>
    <property type="project" value="InterPro"/>
</dbReference>
<evidence type="ECO:0000256" key="3">
    <source>
        <dbReference type="ARBA" id="ARBA00004961"/>
    </source>
</evidence>
<dbReference type="InterPro" id="IPR039104">
    <property type="entry name" value="6PGL"/>
</dbReference>
<dbReference type="InterPro" id="IPR005900">
    <property type="entry name" value="6-phosphogluconolactonase_DevB"/>
</dbReference>
<evidence type="ECO:0000256" key="2">
    <source>
        <dbReference type="ARBA" id="ARBA00002681"/>
    </source>
</evidence>
<protein>
    <recommendedName>
        <fullName evidence="6 7">6-phosphogluconolactonase</fullName>
        <shortName evidence="7">6PGL</shortName>
        <ecNumber evidence="5 7">3.1.1.31</ecNumber>
    </recommendedName>
</protein>
<accession>A0A1Y2SUE6</accession>
<dbReference type="Proteomes" id="UP000243540">
    <property type="component" value="Unassembled WGS sequence"/>
</dbReference>
<reference evidence="9 10" key="1">
    <citation type="submission" date="2017-04" db="EMBL/GenBank/DDBJ databases">
        <title>Draft genome sequences of Alloscardovia macacae UMA81211 and UMA81212 isolated from the feces of a rhesus macaque (Macaca mulatta).</title>
        <authorList>
            <person name="Albert K."/>
            <person name="Sela D.A."/>
        </authorList>
    </citation>
    <scope>NUCLEOTIDE SEQUENCE [LARGE SCALE GENOMIC DNA]</scope>
    <source>
        <strain evidence="9 10">UMA81212</strain>
    </source>
</reference>
<dbReference type="PANTHER" id="PTHR11054">
    <property type="entry name" value="6-PHOSPHOGLUCONOLACTONASE"/>
    <property type="match status" value="1"/>
</dbReference>
<evidence type="ECO:0000256" key="6">
    <source>
        <dbReference type="ARBA" id="ARBA00020337"/>
    </source>
</evidence>
<dbReference type="InterPro" id="IPR006148">
    <property type="entry name" value="Glc/Gal-6P_isomerase"/>
</dbReference>
<organism evidence="9 10">
    <name type="scientific">Alloscardovia macacae</name>
    <dbReference type="NCBI Taxonomy" id="1160091"/>
    <lineage>
        <taxon>Bacteria</taxon>
        <taxon>Bacillati</taxon>
        <taxon>Actinomycetota</taxon>
        <taxon>Actinomycetes</taxon>
        <taxon>Bifidobacteriales</taxon>
        <taxon>Bifidobacteriaceae</taxon>
        <taxon>Alloscardovia</taxon>
    </lineage>
</organism>
<dbReference type="InterPro" id="IPR037171">
    <property type="entry name" value="NagB/RpiA_transferase-like"/>
</dbReference>
<gene>
    <name evidence="7" type="primary">pgl</name>
    <name evidence="9" type="ORF">B9T39_02890</name>
</gene>
<dbReference type="InterPro" id="IPR018321">
    <property type="entry name" value="Glucosamine6P_isomerase_CS"/>
</dbReference>
<evidence type="ECO:0000313" key="10">
    <source>
        <dbReference type="Proteomes" id="UP000243540"/>
    </source>
</evidence>
<comment type="catalytic activity">
    <reaction evidence="1 7">
        <text>6-phospho-D-glucono-1,5-lactone + H2O = 6-phospho-D-gluconate + H(+)</text>
        <dbReference type="Rhea" id="RHEA:12556"/>
        <dbReference type="ChEBI" id="CHEBI:15377"/>
        <dbReference type="ChEBI" id="CHEBI:15378"/>
        <dbReference type="ChEBI" id="CHEBI:57955"/>
        <dbReference type="ChEBI" id="CHEBI:58759"/>
        <dbReference type="EC" id="3.1.1.31"/>
    </reaction>
</comment>
<evidence type="ECO:0000256" key="7">
    <source>
        <dbReference type="RuleBase" id="RU365095"/>
    </source>
</evidence>
<dbReference type="EMBL" id="NEKC01000005">
    <property type="protein sequence ID" value="OTA29565.1"/>
    <property type="molecule type" value="Genomic_DNA"/>
</dbReference>
<keyword evidence="7" id="KW-0378">Hydrolase</keyword>
<dbReference type="PANTHER" id="PTHR11054:SF0">
    <property type="entry name" value="6-PHOSPHOGLUCONOLACTONASE"/>
    <property type="match status" value="1"/>
</dbReference>
<dbReference type="OrthoDB" id="9810967at2"/>
<dbReference type="GO" id="GO:0005975">
    <property type="term" value="P:carbohydrate metabolic process"/>
    <property type="evidence" value="ECO:0007669"/>
    <property type="project" value="UniProtKB-UniRule"/>
</dbReference>
<name>A0A1Y2SUE6_9BIFI</name>
<evidence type="ECO:0000259" key="8">
    <source>
        <dbReference type="Pfam" id="PF01182"/>
    </source>
</evidence>
<sequence>MDSVQRNVLVYDTEETLIQTVAARLLLRISDLLTAQERVDVALTGGTDGIAVLAAAAQSPLCAAVDFSRVHFWWGDERFVPADHADRNALQAREAWLDALVASGELPEENIHEMPAEKRTAEAAASASDAENDAVLLAAAREYQAELERELGPEGTLDIALFGVGPDGHFASLFPGHDEVLSTDPAVKSLGVAHSPKMPPLRVTLTVPFIQSTDFVWVFASGERKSDAVGRALYEADHANVPSSYARGKEESLWMIDRAAAANLA</sequence>